<dbReference type="PANTHER" id="PTHR12932:SF16">
    <property type="entry name" value="TUBULIN POLYMERIZATION-PROMOTING PROTEIN FAMILY MEMBER 3"/>
    <property type="match status" value="1"/>
</dbReference>
<comment type="caution">
    <text evidence="8">The sequence shown here is derived from an EMBL/GenBank/DDBJ whole genome shotgun (WGS) entry which is preliminary data.</text>
</comment>
<dbReference type="InterPro" id="IPR011992">
    <property type="entry name" value="EF-hand-dom_pair"/>
</dbReference>
<keyword evidence="9" id="KW-1185">Reference proteome</keyword>
<comment type="subcellular location">
    <subcellularLocation>
        <location evidence="1">Cytoplasm</location>
        <location evidence="1">Cytoskeleton</location>
    </subcellularLocation>
</comment>
<dbReference type="GO" id="GO:0001578">
    <property type="term" value="P:microtubule bundle formation"/>
    <property type="evidence" value="ECO:0007669"/>
    <property type="project" value="TreeGrafter"/>
</dbReference>
<feature type="region of interest" description="Disordered" evidence="7">
    <location>
        <begin position="196"/>
        <end position="217"/>
    </location>
</feature>
<evidence type="ECO:0000313" key="9">
    <source>
        <dbReference type="Proteomes" id="UP000829720"/>
    </source>
</evidence>
<dbReference type="GO" id="GO:0015631">
    <property type="term" value="F:tubulin binding"/>
    <property type="evidence" value="ECO:0007669"/>
    <property type="project" value="InterPro"/>
</dbReference>
<organism evidence="8 9">
    <name type="scientific">Albula goreensis</name>
    <dbReference type="NCBI Taxonomy" id="1534307"/>
    <lineage>
        <taxon>Eukaryota</taxon>
        <taxon>Metazoa</taxon>
        <taxon>Chordata</taxon>
        <taxon>Craniata</taxon>
        <taxon>Vertebrata</taxon>
        <taxon>Euteleostomi</taxon>
        <taxon>Actinopterygii</taxon>
        <taxon>Neopterygii</taxon>
        <taxon>Teleostei</taxon>
        <taxon>Albuliformes</taxon>
        <taxon>Albulidae</taxon>
        <taxon>Albula</taxon>
    </lineage>
</organism>
<gene>
    <name evidence="8" type="ORF">AGOR_G00003760</name>
</gene>
<evidence type="ECO:0000256" key="4">
    <source>
        <dbReference type="ARBA" id="ARBA00022490"/>
    </source>
</evidence>
<dbReference type="InterPro" id="IPR008907">
    <property type="entry name" value="TPP/p25"/>
</dbReference>
<dbReference type="GO" id="GO:0032273">
    <property type="term" value="P:positive regulation of protein polymerization"/>
    <property type="evidence" value="ECO:0007669"/>
    <property type="project" value="TreeGrafter"/>
</dbReference>
<reference evidence="8" key="1">
    <citation type="submission" date="2021-01" db="EMBL/GenBank/DDBJ databases">
        <authorList>
            <person name="Zahm M."/>
            <person name="Roques C."/>
            <person name="Cabau C."/>
            <person name="Klopp C."/>
            <person name="Donnadieu C."/>
            <person name="Jouanno E."/>
            <person name="Lampietro C."/>
            <person name="Louis A."/>
            <person name="Herpin A."/>
            <person name="Echchiki A."/>
            <person name="Berthelot C."/>
            <person name="Parey E."/>
            <person name="Roest-Crollius H."/>
            <person name="Braasch I."/>
            <person name="Postlethwait J."/>
            <person name="Bobe J."/>
            <person name="Montfort J."/>
            <person name="Bouchez O."/>
            <person name="Begum T."/>
            <person name="Mejri S."/>
            <person name="Adams A."/>
            <person name="Chen W.-J."/>
            <person name="Guiguen Y."/>
        </authorList>
    </citation>
    <scope>NUCLEOTIDE SEQUENCE</scope>
    <source>
        <tissue evidence="8">Blood</tissue>
    </source>
</reference>
<feature type="region of interest" description="Disordered" evidence="7">
    <location>
        <begin position="1"/>
        <end position="27"/>
    </location>
</feature>
<evidence type="ECO:0000256" key="2">
    <source>
        <dbReference type="ARBA" id="ARBA00010994"/>
    </source>
</evidence>
<dbReference type="FunFam" id="1.10.238.10:FF:000057">
    <property type="entry name" value="Tubulin polymerization-promoting protein family member 3"/>
    <property type="match status" value="1"/>
</dbReference>
<name>A0A8T3E4C4_9TELE</name>
<evidence type="ECO:0000256" key="1">
    <source>
        <dbReference type="ARBA" id="ARBA00004245"/>
    </source>
</evidence>
<evidence type="ECO:0000256" key="5">
    <source>
        <dbReference type="ARBA" id="ARBA00022701"/>
    </source>
</evidence>
<dbReference type="Gene3D" id="1.10.238.10">
    <property type="entry name" value="EF-hand"/>
    <property type="match status" value="1"/>
</dbReference>
<comment type="similarity">
    <text evidence="2">Belongs to the TPPP family.</text>
</comment>
<keyword evidence="4" id="KW-0963">Cytoplasm</keyword>
<dbReference type="EMBL" id="JAERUA010000001">
    <property type="protein sequence ID" value="KAI1904251.1"/>
    <property type="molecule type" value="Genomic_DNA"/>
</dbReference>
<dbReference type="SUPFAM" id="SSF47473">
    <property type="entry name" value="EF-hand"/>
    <property type="match status" value="1"/>
</dbReference>
<dbReference type="Proteomes" id="UP000829720">
    <property type="component" value="Unassembled WGS sequence"/>
</dbReference>
<keyword evidence="6" id="KW-0206">Cytoskeleton</keyword>
<dbReference type="GO" id="GO:0046785">
    <property type="term" value="P:microtubule polymerization"/>
    <property type="evidence" value="ECO:0007669"/>
    <property type="project" value="InterPro"/>
</dbReference>
<dbReference type="AlphaFoldDB" id="A0A8T3E4C4"/>
<accession>A0A8T3E4C4</accession>
<keyword evidence="5" id="KW-0493">Microtubule</keyword>
<evidence type="ECO:0000313" key="8">
    <source>
        <dbReference type="EMBL" id="KAI1904251.1"/>
    </source>
</evidence>
<evidence type="ECO:0000256" key="7">
    <source>
        <dbReference type="SAM" id="MobiDB-lite"/>
    </source>
</evidence>
<dbReference type="PANTHER" id="PTHR12932">
    <property type="entry name" value="P25 ALPHA-RELATED"/>
    <property type="match status" value="1"/>
</dbReference>
<dbReference type="Pfam" id="PF05517">
    <property type="entry name" value="p25-alpha"/>
    <property type="match status" value="1"/>
</dbReference>
<proteinExistence type="inferred from homology"/>
<evidence type="ECO:0000256" key="3">
    <source>
        <dbReference type="ARBA" id="ARBA00014005"/>
    </source>
</evidence>
<dbReference type="OrthoDB" id="548799at2759"/>
<evidence type="ECO:0000256" key="6">
    <source>
        <dbReference type="ARBA" id="ARBA00023212"/>
    </source>
</evidence>
<feature type="compositionally biased region" description="Basic and acidic residues" evidence="7">
    <location>
        <begin position="198"/>
        <end position="217"/>
    </location>
</feature>
<sequence>MMTRAVPGGGVETRAESSLALTRPASRRGETSVRAHFGLWGTQARQAGAVCTGSAERLCREFLRMAESTDMALLLDSFKKFAIHGDTKASGKEMNGKNWAKLCKDCKIIDGKNVTSTDVDIVFTKVKAKTSRVISYEEFQKALEDLAPKRFKGQSKEEALKSIHQLIEGKEPTNIGVTKVAKTGAVDRLTDTSKYTGSHKERFDESGKGKGKGGREELVENTGYVGAYKNAGTYDEKIKTK</sequence>
<dbReference type="GO" id="GO:0005874">
    <property type="term" value="C:microtubule"/>
    <property type="evidence" value="ECO:0007669"/>
    <property type="project" value="UniProtKB-KW"/>
</dbReference>
<protein>
    <recommendedName>
        <fullName evidence="3">Tubulin polymerization-promoting protein family member 3</fullName>
    </recommendedName>
</protein>